<name>A0A9X2H1Q3_9ACTN</name>
<comment type="caution">
    <text evidence="3">The sequence shown here is derived from an EMBL/GenBank/DDBJ whole genome shotgun (WGS) entry which is preliminary data.</text>
</comment>
<dbReference type="GO" id="GO:0003677">
    <property type="term" value="F:DNA binding"/>
    <property type="evidence" value="ECO:0007669"/>
    <property type="project" value="InterPro"/>
</dbReference>
<dbReference type="Gene3D" id="1.10.260.40">
    <property type="entry name" value="lambda repressor-like DNA-binding domains"/>
    <property type="match status" value="1"/>
</dbReference>
<dbReference type="Pfam" id="PF13560">
    <property type="entry name" value="HTH_31"/>
    <property type="match status" value="1"/>
</dbReference>
<keyword evidence="4" id="KW-1185">Reference proteome</keyword>
<dbReference type="InterPro" id="IPR010982">
    <property type="entry name" value="Lambda_DNA-bd_dom_sf"/>
</dbReference>
<evidence type="ECO:0000313" key="4">
    <source>
        <dbReference type="Proteomes" id="UP001139648"/>
    </source>
</evidence>
<dbReference type="InterPro" id="IPR001387">
    <property type="entry name" value="Cro/C1-type_HTH"/>
</dbReference>
<dbReference type="SUPFAM" id="SSF47413">
    <property type="entry name" value="lambda repressor-like DNA-binding domains"/>
    <property type="match status" value="1"/>
</dbReference>
<dbReference type="Pfam" id="PF19054">
    <property type="entry name" value="DUF5753"/>
    <property type="match status" value="1"/>
</dbReference>
<reference evidence="3" key="1">
    <citation type="submission" date="2022-06" db="EMBL/GenBank/DDBJ databases">
        <title>Sequencing the genomes of 1000 actinobacteria strains.</title>
        <authorList>
            <person name="Klenk H.-P."/>
        </authorList>
    </citation>
    <scope>NUCLEOTIDE SEQUENCE</scope>
    <source>
        <strain evidence="3">DSM 46694</strain>
    </source>
</reference>
<gene>
    <name evidence="3" type="ORF">HD597_012880</name>
</gene>
<organism evidence="3 4">
    <name type="scientific">Nonomuraea thailandensis</name>
    <dbReference type="NCBI Taxonomy" id="1188745"/>
    <lineage>
        <taxon>Bacteria</taxon>
        <taxon>Bacillati</taxon>
        <taxon>Actinomycetota</taxon>
        <taxon>Actinomycetes</taxon>
        <taxon>Streptosporangiales</taxon>
        <taxon>Streptosporangiaceae</taxon>
        <taxon>Nonomuraea</taxon>
    </lineage>
</organism>
<feature type="region of interest" description="Disordered" evidence="1">
    <location>
        <begin position="32"/>
        <end position="59"/>
    </location>
</feature>
<dbReference type="PROSITE" id="PS50943">
    <property type="entry name" value="HTH_CROC1"/>
    <property type="match status" value="1"/>
</dbReference>
<dbReference type="InterPro" id="IPR043917">
    <property type="entry name" value="DUF5753"/>
</dbReference>
<dbReference type="RefSeq" id="WP_253760293.1">
    <property type="nucleotide sequence ID" value="NZ_BAABKA010000019.1"/>
</dbReference>
<protein>
    <submittedName>
        <fullName evidence="3">Transcriptional regulator with XRE-family HTH domain</fullName>
    </submittedName>
</protein>
<proteinExistence type="predicted"/>
<evidence type="ECO:0000259" key="2">
    <source>
        <dbReference type="PROSITE" id="PS50943"/>
    </source>
</evidence>
<dbReference type="EMBL" id="JAMZEB010000004">
    <property type="protein sequence ID" value="MCP2365776.1"/>
    <property type="molecule type" value="Genomic_DNA"/>
</dbReference>
<dbReference type="CDD" id="cd00093">
    <property type="entry name" value="HTH_XRE"/>
    <property type="match status" value="1"/>
</dbReference>
<evidence type="ECO:0000313" key="3">
    <source>
        <dbReference type="EMBL" id="MCP2365776.1"/>
    </source>
</evidence>
<feature type="domain" description="HTH cro/C1-type" evidence="2">
    <location>
        <begin position="21"/>
        <end position="75"/>
    </location>
</feature>
<evidence type="ECO:0000256" key="1">
    <source>
        <dbReference type="SAM" id="MobiDB-lite"/>
    </source>
</evidence>
<dbReference type="AlphaFoldDB" id="A0A9X2H1Q3"/>
<accession>A0A9X2H1Q3</accession>
<dbReference type="Proteomes" id="UP001139648">
    <property type="component" value="Unassembled WGS sequence"/>
</dbReference>
<dbReference type="SMART" id="SM00530">
    <property type="entry name" value="HTH_XRE"/>
    <property type="match status" value="1"/>
</dbReference>
<sequence>MIVVESLEDWLTQPDGVATRLRNLRTQAGLSGKNLADSHGWQQSKVSRIENGKQLPSPEDVRTWAETCGASETEVDELLQLQEKGRIAQLTFRSRMRGGQAAVQESYNALVREASHVRHFETVYVPGLLQVPAYTKRVLTEMIWLHELDVDDVDTAVSTRMQRQQLLYDPAKQFEFLLAEPVLRTLICPPSVMRTQLDRLQTVIGLERVRFGIIPMGVELQVTPQNSFGIYEGEESLAVVETFIGETFHRGAEAAGYRRVMDKLWDQAVTGDQARDLIIAAADALSGK</sequence>